<reference evidence="3" key="1">
    <citation type="submission" date="2016-10" db="EMBL/GenBank/DDBJ databases">
        <authorList>
            <person name="Varghese N."/>
            <person name="Submissions S."/>
        </authorList>
    </citation>
    <scope>NUCLEOTIDE SEQUENCE [LARGE SCALE GENOMIC DNA]</scope>
    <source>
        <strain evidence="3">JCM 10271</strain>
    </source>
</reference>
<feature type="chain" id="PRO_5017180727" evidence="1">
    <location>
        <begin position="21"/>
        <end position="148"/>
    </location>
</feature>
<accession>A0A1I5YL99</accession>
<dbReference type="Proteomes" id="UP000243106">
    <property type="component" value="Unassembled WGS sequence"/>
</dbReference>
<dbReference type="EMBL" id="FOXV01000006">
    <property type="protein sequence ID" value="SFQ44950.1"/>
    <property type="molecule type" value="Genomic_DNA"/>
</dbReference>
<proteinExistence type="predicted"/>
<protein>
    <submittedName>
        <fullName evidence="2">Uncharacterized protein</fullName>
    </submittedName>
</protein>
<evidence type="ECO:0000313" key="2">
    <source>
        <dbReference type="EMBL" id="SFQ44950.1"/>
    </source>
</evidence>
<evidence type="ECO:0000256" key="1">
    <source>
        <dbReference type="SAM" id="SignalP"/>
    </source>
</evidence>
<keyword evidence="1" id="KW-0732">Signal</keyword>
<organism evidence="2 3">
    <name type="scientific">Roseivivax halotolerans</name>
    <dbReference type="NCBI Taxonomy" id="93684"/>
    <lineage>
        <taxon>Bacteria</taxon>
        <taxon>Pseudomonadati</taxon>
        <taxon>Pseudomonadota</taxon>
        <taxon>Alphaproteobacteria</taxon>
        <taxon>Rhodobacterales</taxon>
        <taxon>Roseobacteraceae</taxon>
        <taxon>Roseivivax</taxon>
    </lineage>
</organism>
<keyword evidence="3" id="KW-1185">Reference proteome</keyword>
<gene>
    <name evidence="2" type="ORF">SAMN05421853_10649</name>
</gene>
<feature type="signal peptide" evidence="1">
    <location>
        <begin position="1"/>
        <end position="20"/>
    </location>
</feature>
<evidence type="ECO:0000313" key="3">
    <source>
        <dbReference type="Proteomes" id="UP000243106"/>
    </source>
</evidence>
<dbReference type="STRING" id="93684.SAMN05421853_10649"/>
<dbReference type="RefSeq" id="WP_093011252.1">
    <property type="nucleotide sequence ID" value="NZ_FOXV01000006.1"/>
</dbReference>
<name>A0A1I5YL99_9RHOB</name>
<dbReference type="AlphaFoldDB" id="A0A1I5YL99"/>
<sequence>MIRSVALASVFALAGQGALADVTRDCGTFEANARNLVLPPEIGIRTFAQGAIRMFYLDTGGEPACCSSHLMVVLPSPEDPGDICTLISNERNFGYGGLDLAGAVASYDAATGLSVDVPVRVFDGADFVDETLTVTINQQSGVVATSQR</sequence>